<dbReference type="Gene3D" id="2.30.29.30">
    <property type="entry name" value="Pleckstrin-homology domain (PH domain)/Phosphotyrosine-binding domain (PTB)"/>
    <property type="match status" value="1"/>
</dbReference>
<feature type="compositionally biased region" description="Polar residues" evidence="1">
    <location>
        <begin position="948"/>
        <end position="977"/>
    </location>
</feature>
<dbReference type="SUPFAM" id="SSF50729">
    <property type="entry name" value="PH domain-like"/>
    <property type="match status" value="1"/>
</dbReference>
<feature type="compositionally biased region" description="Acidic residues" evidence="1">
    <location>
        <begin position="166"/>
        <end position="175"/>
    </location>
</feature>
<dbReference type="InterPro" id="IPR001849">
    <property type="entry name" value="PH_domain"/>
</dbReference>
<feature type="region of interest" description="Disordered" evidence="1">
    <location>
        <begin position="876"/>
        <end position="919"/>
    </location>
</feature>
<proteinExistence type="predicted"/>
<dbReference type="PANTHER" id="PTHR11243:SF23">
    <property type="entry name" value="LD06925P"/>
    <property type="match status" value="1"/>
</dbReference>
<dbReference type="Proteomes" id="UP000007110">
    <property type="component" value="Unassembled WGS sequence"/>
</dbReference>
<dbReference type="GO" id="GO:0007165">
    <property type="term" value="P:signal transduction"/>
    <property type="evidence" value="ECO:0007669"/>
    <property type="project" value="InterPro"/>
</dbReference>
<evidence type="ECO:0000313" key="4">
    <source>
        <dbReference type="EnsemblMetazoa" id="XP_030846032"/>
    </source>
</evidence>
<feature type="region of interest" description="Disordered" evidence="1">
    <location>
        <begin position="931"/>
        <end position="1277"/>
    </location>
</feature>
<dbReference type="GeneID" id="592651"/>
<dbReference type="InterPro" id="IPR039665">
    <property type="entry name" value="PH_APBB1IP"/>
</dbReference>
<feature type="compositionally biased region" description="Acidic residues" evidence="1">
    <location>
        <begin position="16"/>
        <end position="26"/>
    </location>
</feature>
<evidence type="ECO:0000259" key="3">
    <source>
        <dbReference type="PROSITE" id="PS50200"/>
    </source>
</evidence>
<feature type="domain" description="PH" evidence="2">
    <location>
        <begin position="472"/>
        <end position="581"/>
    </location>
</feature>
<dbReference type="SUPFAM" id="SSF54236">
    <property type="entry name" value="Ubiquitin-like"/>
    <property type="match status" value="1"/>
</dbReference>
<dbReference type="SMART" id="SM00233">
    <property type="entry name" value="PH"/>
    <property type="match status" value="1"/>
</dbReference>
<feature type="compositionally biased region" description="Low complexity" evidence="1">
    <location>
        <begin position="1150"/>
        <end position="1164"/>
    </location>
</feature>
<dbReference type="CDD" id="cd01259">
    <property type="entry name" value="PH_APBB1IP"/>
    <property type="match status" value="1"/>
</dbReference>
<accession>A0A7M7P4K6</accession>
<feature type="compositionally biased region" description="Low complexity" evidence="1">
    <location>
        <begin position="1"/>
        <end position="15"/>
    </location>
</feature>
<feature type="compositionally biased region" description="Pro residues" evidence="1">
    <location>
        <begin position="896"/>
        <end position="908"/>
    </location>
</feature>
<dbReference type="Pfam" id="PF21989">
    <property type="entry name" value="RA_2"/>
    <property type="match status" value="1"/>
</dbReference>
<feature type="compositionally biased region" description="Pro residues" evidence="1">
    <location>
        <begin position="138"/>
        <end position="163"/>
    </location>
</feature>
<feature type="compositionally biased region" description="Pro residues" evidence="1">
    <location>
        <begin position="176"/>
        <end position="198"/>
    </location>
</feature>
<organism evidence="4 5">
    <name type="scientific">Strongylocentrotus purpuratus</name>
    <name type="common">Purple sea urchin</name>
    <dbReference type="NCBI Taxonomy" id="7668"/>
    <lineage>
        <taxon>Eukaryota</taxon>
        <taxon>Metazoa</taxon>
        <taxon>Echinodermata</taxon>
        <taxon>Eleutherozoa</taxon>
        <taxon>Echinozoa</taxon>
        <taxon>Echinoidea</taxon>
        <taxon>Euechinoidea</taxon>
        <taxon>Echinacea</taxon>
        <taxon>Camarodonta</taxon>
        <taxon>Echinidea</taxon>
        <taxon>Strongylocentrotidae</taxon>
        <taxon>Strongylocentrotus</taxon>
    </lineage>
</organism>
<feature type="compositionally biased region" description="Low complexity" evidence="1">
    <location>
        <begin position="1051"/>
        <end position="1076"/>
    </location>
</feature>
<dbReference type="AlphaFoldDB" id="A0A7M7P4K6"/>
<evidence type="ECO:0000259" key="2">
    <source>
        <dbReference type="PROSITE" id="PS50003"/>
    </source>
</evidence>
<dbReference type="Pfam" id="PF00169">
    <property type="entry name" value="PH"/>
    <property type="match status" value="1"/>
</dbReference>
<name>A0A7M7P4K6_STRPU</name>
<feature type="region of interest" description="Disordered" evidence="1">
    <location>
        <begin position="676"/>
        <end position="731"/>
    </location>
</feature>
<feature type="domain" description="Ras-associating" evidence="3">
    <location>
        <begin position="342"/>
        <end position="429"/>
    </location>
</feature>
<feature type="compositionally biased region" description="Low complexity" evidence="1">
    <location>
        <begin position="1032"/>
        <end position="1043"/>
    </location>
</feature>
<evidence type="ECO:0000313" key="5">
    <source>
        <dbReference type="Proteomes" id="UP000007110"/>
    </source>
</evidence>
<sequence length="1277" mass="142201">MSDTGDTLSDTSGDITDMDAEPDSDVEQDLDQMLGTWLGELETITQSIDADIHVGQQSQPAPLPPHQSTLGSLDNFSFSAFQLAPYGIGTSTADSNTLEEDQDVDLDALLGDLCQMEIDLQQKIDESSANSASKTLSAPPPTFKPTPPPDTDTGRLPPPPPMPDISEQDGMEDDLPPPPPMNGEARMPPPPEDFPAPPEEGATTPVSPTPTLTPTPGALDSPMTPTTPTPRHTAPVPAPSAPAQRSVHHTQPTTHLDFSAANGSVRAPDVSVTSPTSPSPTASYAAFGLPPDQLTQSVRVKLKDLESQLELDPSLSEEEKAAKLKSEKIKIALEKLKKARVQKLIVRVYMEDGSSKTMFVDETMRVRQVSHMLVEKNHLDERPDWTIIEQIPDLLMERALEDHEHLVTDVMLNWKRETTNRILFQERRDKYAIFKNPQNFLLSQHASEVATQFAEKSKQSLIEEFFNAGNRIPEIEGPLWLKQEGKKSWKKHYFVLRGSGLYYSPKGKSKSTKDIVCLVQFEHTNVYSGMGWKKKHKAPSDHCFALKHPQIQQKSKYIKYLCAEDYRTCQRWIAGLRLAKYNKILLENFSDTQREMTEYASSAESMSQSSSLTDTASLSSMQSSSSSQSSGSLPATHGSSPSNSITANLNAPLVLPPMTAQYRKSSMGNMFSNAWKKGQEAETHHQLSMHRERYSTRSSSLPSGRILDEEPPLDNRPQLNNQTKANSGNTFDDLDVQKALYDLESEICASHPPNNPTPQPPPPTTQQQASSYRSPASQTITDNRNNSNALTRVQVVALHNDAISVTVADSAGARGSTVSDEPIWQCQAPTRSSLRRSSDTQIGCRGTQGIIVSGRQRGGSLASACVKRVKFKEEIEEKIPDNSPGFEPEHEYSSSPPTPPLHSPPPLTNPSSAKPIPNHFACTPSHLDCLSPQQNATARSPSPPPPSFFTQCMAQTPSTSDSHPSYSQQLGPQTQASEYHHPYTHTATATRAQQDDIVYGQPMTYAGGPENYPQPTQGSQEIVAKQHKLMELEQQQHQLQQELQHQKLQLEKQIQQQQQDQLKQQLQHQQQLQQQRQEQERRQQDLQRQASERAYQQQQQQLQRHLSMERSQPQQPQSMQRHVSFDAVRSPPSPQPQIQRHVSFERPPSQQQQQQQLQPQIQRQTSVDRAQQGQNLRTPLMRQSQVTERINNHPQYDPWSMMQTSPSMSLSFPSSSSSSSLRSMTSPPPSRFPSSPTPMSSSSSSLHRSLYQPTSPSSSSMKSTSVWEPWQYRSLDR</sequence>
<keyword evidence="5" id="KW-1185">Reference proteome</keyword>
<feature type="compositionally biased region" description="Low complexity" evidence="1">
    <location>
        <begin position="601"/>
        <end position="633"/>
    </location>
</feature>
<dbReference type="EnsemblMetazoa" id="XM_030990172">
    <property type="protein sequence ID" value="XP_030846032"/>
    <property type="gene ID" value="LOC592651"/>
</dbReference>
<dbReference type="RefSeq" id="XP_030846032.1">
    <property type="nucleotide sequence ID" value="XM_030990172.1"/>
</dbReference>
<feature type="compositionally biased region" description="Low complexity" evidence="1">
    <location>
        <begin position="1086"/>
        <end position="1121"/>
    </location>
</feature>
<reference evidence="4" key="2">
    <citation type="submission" date="2021-01" db="UniProtKB">
        <authorList>
            <consortium name="EnsemblMetazoa"/>
        </authorList>
    </citation>
    <scope>IDENTIFICATION</scope>
</reference>
<dbReference type="Gene3D" id="3.10.20.90">
    <property type="entry name" value="Phosphatidylinositol 3-kinase Catalytic Subunit, Chain A, domain 1"/>
    <property type="match status" value="1"/>
</dbReference>
<feature type="region of interest" description="Disordered" evidence="1">
    <location>
        <begin position="126"/>
        <end position="289"/>
    </location>
</feature>
<feature type="compositionally biased region" description="Polar residues" evidence="1">
    <location>
        <begin position="1165"/>
        <end position="1194"/>
    </location>
</feature>
<reference evidence="5" key="1">
    <citation type="submission" date="2015-02" db="EMBL/GenBank/DDBJ databases">
        <title>Genome sequencing for Strongylocentrotus purpuratus.</title>
        <authorList>
            <person name="Murali S."/>
            <person name="Liu Y."/>
            <person name="Vee V."/>
            <person name="English A."/>
            <person name="Wang M."/>
            <person name="Skinner E."/>
            <person name="Han Y."/>
            <person name="Muzny D.M."/>
            <person name="Worley K.C."/>
            <person name="Gibbs R.A."/>
        </authorList>
    </citation>
    <scope>NUCLEOTIDE SEQUENCE</scope>
</reference>
<feature type="compositionally biased region" description="Low complexity" evidence="1">
    <location>
        <begin position="214"/>
        <end position="235"/>
    </location>
</feature>
<dbReference type="InterPro" id="IPR029071">
    <property type="entry name" value="Ubiquitin-like_domsf"/>
</dbReference>
<feature type="compositionally biased region" description="Low complexity" evidence="1">
    <location>
        <begin position="1253"/>
        <end position="1265"/>
    </location>
</feature>
<dbReference type="InterPro" id="IPR011993">
    <property type="entry name" value="PH-like_dom_sf"/>
</dbReference>
<dbReference type="CDD" id="cd01787">
    <property type="entry name" value="RA_MRL"/>
    <property type="match status" value="1"/>
</dbReference>
<feature type="region of interest" description="Disordered" evidence="1">
    <location>
        <begin position="600"/>
        <end position="644"/>
    </location>
</feature>
<dbReference type="PANTHER" id="PTHR11243">
    <property type="entry name" value="GROWTH FACTOR RECEPTOR-BOUND PROTEIN"/>
    <property type="match status" value="1"/>
</dbReference>
<dbReference type="InterPro" id="IPR039664">
    <property type="entry name" value="GRB/APBB1IP"/>
</dbReference>
<feature type="compositionally biased region" description="Polar residues" evidence="1">
    <location>
        <begin position="769"/>
        <end position="787"/>
    </location>
</feature>
<feature type="region of interest" description="Disordered" evidence="1">
    <location>
        <begin position="1"/>
        <end position="26"/>
    </location>
</feature>
<feature type="compositionally biased region" description="Polar residues" evidence="1">
    <location>
        <begin position="717"/>
        <end position="730"/>
    </location>
</feature>
<evidence type="ECO:0000256" key="1">
    <source>
        <dbReference type="SAM" id="MobiDB-lite"/>
    </source>
</evidence>
<protein>
    <submittedName>
        <fullName evidence="4">Uncharacterized protein</fullName>
    </submittedName>
</protein>
<feature type="compositionally biased region" description="Low complexity" evidence="1">
    <location>
        <begin position="1204"/>
        <end position="1225"/>
    </location>
</feature>
<dbReference type="SMART" id="SM00314">
    <property type="entry name" value="RA"/>
    <property type="match status" value="1"/>
</dbReference>
<feature type="compositionally biased region" description="Pro residues" evidence="1">
    <location>
        <begin position="753"/>
        <end position="764"/>
    </location>
</feature>
<feature type="compositionally biased region" description="Polar residues" evidence="1">
    <location>
        <begin position="127"/>
        <end position="136"/>
    </location>
</feature>
<dbReference type="InterPro" id="IPR000159">
    <property type="entry name" value="RA_dom"/>
</dbReference>
<feature type="compositionally biased region" description="Low complexity" evidence="1">
    <location>
        <begin position="270"/>
        <end position="286"/>
    </location>
</feature>
<feature type="compositionally biased region" description="Basic and acidic residues" evidence="1">
    <location>
        <begin position="677"/>
        <end position="695"/>
    </location>
</feature>
<dbReference type="PROSITE" id="PS50200">
    <property type="entry name" value="RA"/>
    <property type="match status" value="1"/>
</dbReference>
<feature type="region of interest" description="Disordered" evidence="1">
    <location>
        <begin position="748"/>
        <end position="787"/>
    </location>
</feature>
<dbReference type="PROSITE" id="PS50003">
    <property type="entry name" value="PH_DOMAIN"/>
    <property type="match status" value="1"/>
</dbReference>
<feature type="compositionally biased region" description="Low complexity" evidence="1">
    <location>
        <begin position="1232"/>
        <end position="1245"/>
    </location>
</feature>